<protein>
    <submittedName>
        <fullName evidence="4">GNAT family N-acetyltransferase</fullName>
    </submittedName>
</protein>
<organism evidence="4 5">
    <name type="scientific">Williamsia marianensis</name>
    <dbReference type="NCBI Taxonomy" id="85044"/>
    <lineage>
        <taxon>Bacteria</taxon>
        <taxon>Bacillati</taxon>
        <taxon>Actinomycetota</taxon>
        <taxon>Actinomycetes</taxon>
        <taxon>Mycobacteriales</taxon>
        <taxon>Nocardiaceae</taxon>
        <taxon>Williamsia</taxon>
    </lineage>
</organism>
<gene>
    <name evidence="4" type="ORF">R4198_23080</name>
</gene>
<keyword evidence="2" id="KW-0012">Acyltransferase</keyword>
<dbReference type="Pfam" id="PF00583">
    <property type="entry name" value="Acetyltransf_1"/>
    <property type="match status" value="1"/>
</dbReference>
<sequence length="177" mass="19233">MPGPVVHALPSDVSIRSLDQDDVPAVEQLYARLNEHDAYMRFFGARPKHLRALAEYTCRQDDGDCALGAFRDGHLLGVANYVRGPLPQNRPHSDVEIAIIVDHNAQSHGIGSALLTRLAAHARAAGIQWMTAEVLAENSLMLQVIRELGLGHRLHLDGSTMSLDIDLRAGDLAAPPP</sequence>
<dbReference type="SUPFAM" id="SSF55729">
    <property type="entry name" value="Acyl-CoA N-acyltransferases (Nat)"/>
    <property type="match status" value="1"/>
</dbReference>
<proteinExistence type="predicted"/>
<evidence type="ECO:0000256" key="1">
    <source>
        <dbReference type="ARBA" id="ARBA00022679"/>
    </source>
</evidence>
<accession>A0ABU4EZB9</accession>
<dbReference type="PANTHER" id="PTHR43877">
    <property type="entry name" value="AMINOALKYLPHOSPHONATE N-ACETYLTRANSFERASE-RELATED-RELATED"/>
    <property type="match status" value="1"/>
</dbReference>
<evidence type="ECO:0000256" key="2">
    <source>
        <dbReference type="ARBA" id="ARBA00023315"/>
    </source>
</evidence>
<dbReference type="Gene3D" id="3.40.630.30">
    <property type="match status" value="1"/>
</dbReference>
<feature type="domain" description="N-acetyltransferase" evidence="3">
    <location>
        <begin position="13"/>
        <end position="166"/>
    </location>
</feature>
<dbReference type="RefSeq" id="WP_317714572.1">
    <property type="nucleotide sequence ID" value="NZ_JAWLUM010000004.1"/>
</dbReference>
<dbReference type="PROSITE" id="PS51186">
    <property type="entry name" value="GNAT"/>
    <property type="match status" value="1"/>
</dbReference>
<comment type="caution">
    <text evidence="4">The sequence shown here is derived from an EMBL/GenBank/DDBJ whole genome shotgun (WGS) entry which is preliminary data.</text>
</comment>
<dbReference type="InterPro" id="IPR000182">
    <property type="entry name" value="GNAT_dom"/>
</dbReference>
<dbReference type="InterPro" id="IPR016181">
    <property type="entry name" value="Acyl_CoA_acyltransferase"/>
</dbReference>
<name>A0ABU4EZB9_WILMA</name>
<reference evidence="4 5" key="1">
    <citation type="submission" date="2023-10" db="EMBL/GenBank/DDBJ databases">
        <title>Development of a sustainable strategy for remediation of hydrocarbon-contaminated territories based on the waste exchange concept.</title>
        <authorList>
            <person name="Krivoruchko A."/>
        </authorList>
    </citation>
    <scope>NUCLEOTIDE SEQUENCE [LARGE SCALE GENOMIC DNA]</scope>
    <source>
        <strain evidence="4 5">IEGM 1236</strain>
    </source>
</reference>
<keyword evidence="5" id="KW-1185">Reference proteome</keyword>
<dbReference type="InterPro" id="IPR050832">
    <property type="entry name" value="Bact_Acetyltransf"/>
</dbReference>
<keyword evidence="1" id="KW-0808">Transferase</keyword>
<evidence type="ECO:0000313" key="4">
    <source>
        <dbReference type="EMBL" id="MDV7136588.1"/>
    </source>
</evidence>
<dbReference type="Proteomes" id="UP001185792">
    <property type="component" value="Unassembled WGS sequence"/>
</dbReference>
<dbReference type="CDD" id="cd04301">
    <property type="entry name" value="NAT_SF"/>
    <property type="match status" value="1"/>
</dbReference>
<evidence type="ECO:0000313" key="5">
    <source>
        <dbReference type="Proteomes" id="UP001185792"/>
    </source>
</evidence>
<evidence type="ECO:0000259" key="3">
    <source>
        <dbReference type="PROSITE" id="PS51186"/>
    </source>
</evidence>
<dbReference type="EMBL" id="JAWLUM010000004">
    <property type="protein sequence ID" value="MDV7136588.1"/>
    <property type="molecule type" value="Genomic_DNA"/>
</dbReference>